<gene>
    <name evidence="1" type="ORF">D6D85_00770</name>
</gene>
<proteinExistence type="predicted"/>
<reference evidence="1 2" key="1">
    <citation type="submission" date="2018-10" db="EMBL/GenBank/DDBJ databases">
        <title>Co-occurring genomic capacity for anaerobic methane metabolism and dissimilatory sulfite reduction discovered in the Korarchaeota.</title>
        <authorList>
            <person name="Mckay L.J."/>
            <person name="Dlakic M."/>
            <person name="Fields M.W."/>
            <person name="Delmont T.O."/>
            <person name="Eren A.M."/>
            <person name="Jay Z.J."/>
            <person name="Klingelsmith K.B."/>
            <person name="Rusch D.B."/>
            <person name="Inskeep W.P."/>
        </authorList>
    </citation>
    <scope>NUCLEOTIDE SEQUENCE [LARGE SCALE GENOMIC DNA]</scope>
    <source>
        <strain evidence="1 2">MDKW</strain>
    </source>
</reference>
<sequence length="63" mass="7186">MKDVLILHDEKISPRSVFLKRYFIGVETAGAYVSSEYEEYKECACISSGLCQREDHQAIFPAI</sequence>
<name>A0A429GXJ0_9CREN</name>
<evidence type="ECO:0000313" key="2">
    <source>
        <dbReference type="Proteomes" id="UP000277582"/>
    </source>
</evidence>
<dbReference type="EMBL" id="RCOS01000015">
    <property type="protein sequence ID" value="RSN78633.1"/>
    <property type="molecule type" value="Genomic_DNA"/>
</dbReference>
<organism evidence="1 2">
    <name type="scientific">Candidatus Methanodesulfokora washburnensis</name>
    <dbReference type="NCBI Taxonomy" id="2478471"/>
    <lineage>
        <taxon>Archaea</taxon>
        <taxon>Thermoproteota</taxon>
        <taxon>Candidatus Korarchaeia</taxon>
        <taxon>Candidatus Korarchaeia incertae sedis</taxon>
        <taxon>Candidatus Methanodesulfokora</taxon>
    </lineage>
</organism>
<accession>A0A429GXJ0</accession>
<comment type="caution">
    <text evidence="1">The sequence shown here is derived from an EMBL/GenBank/DDBJ whole genome shotgun (WGS) entry which is preliminary data.</text>
</comment>
<keyword evidence="2" id="KW-1185">Reference proteome</keyword>
<evidence type="ECO:0000313" key="1">
    <source>
        <dbReference type="EMBL" id="RSN78633.1"/>
    </source>
</evidence>
<dbReference type="Proteomes" id="UP000277582">
    <property type="component" value="Unassembled WGS sequence"/>
</dbReference>
<dbReference type="AlphaFoldDB" id="A0A429GXJ0"/>
<protein>
    <submittedName>
        <fullName evidence="1">Uncharacterized protein</fullName>
    </submittedName>
</protein>